<evidence type="ECO:0000256" key="4">
    <source>
        <dbReference type="ARBA" id="ARBA00012723"/>
    </source>
</evidence>
<dbReference type="STRING" id="2020962.A0A2N1J9Q2"/>
<dbReference type="InterPro" id="IPR013766">
    <property type="entry name" value="Thioredoxin_domain"/>
</dbReference>
<evidence type="ECO:0000256" key="11">
    <source>
        <dbReference type="PIRSR" id="PIRSR605792-51"/>
    </source>
</evidence>
<keyword evidence="5 12" id="KW-0732">Signal</keyword>
<feature type="disulfide bond" description="Redox-active" evidence="11">
    <location>
        <begin position="390"/>
        <end position="393"/>
    </location>
</feature>
<dbReference type="PROSITE" id="PS51352">
    <property type="entry name" value="THIOREDOXIN_2"/>
    <property type="match status" value="2"/>
</dbReference>
<dbReference type="Gene3D" id="3.40.30.10">
    <property type="entry name" value="Glutaredoxin"/>
    <property type="match status" value="4"/>
</dbReference>
<feature type="domain" description="Thioredoxin" evidence="13">
    <location>
        <begin position="341"/>
        <end position="476"/>
    </location>
</feature>
<feature type="disulfide bond" description="Redox-active" evidence="11">
    <location>
        <begin position="53"/>
        <end position="56"/>
    </location>
</feature>
<feature type="domain" description="Thioredoxin" evidence="13">
    <location>
        <begin position="4"/>
        <end position="129"/>
    </location>
</feature>
<keyword evidence="9" id="KW-0413">Isomerase</keyword>
<keyword evidence="15" id="KW-1185">Reference proteome</keyword>
<evidence type="ECO:0000256" key="2">
    <source>
        <dbReference type="ARBA" id="ARBA00004319"/>
    </source>
</evidence>
<dbReference type="PROSITE" id="PS00194">
    <property type="entry name" value="THIOREDOXIN_1"/>
    <property type="match status" value="1"/>
</dbReference>
<dbReference type="PRINTS" id="PR00421">
    <property type="entry name" value="THIOREDOXIN"/>
</dbReference>
<reference evidence="14 15" key="1">
    <citation type="submission" date="2017-10" db="EMBL/GenBank/DDBJ databases">
        <title>A novel species of cold-tolerant Malassezia isolated from bats.</title>
        <authorList>
            <person name="Lorch J.M."/>
            <person name="Palmer J.M."/>
            <person name="Vanderwolf K.J."/>
            <person name="Schmidt K.Z."/>
            <person name="Verant M.L."/>
            <person name="Weller T.J."/>
            <person name="Blehert D.S."/>
        </authorList>
    </citation>
    <scope>NUCLEOTIDE SEQUENCE [LARGE SCALE GENOMIC DNA]</scope>
    <source>
        <strain evidence="14 15">NWHC:44797-103</strain>
    </source>
</reference>
<evidence type="ECO:0000256" key="5">
    <source>
        <dbReference type="ARBA" id="ARBA00022729"/>
    </source>
</evidence>
<keyword evidence="6" id="KW-0677">Repeat</keyword>
<dbReference type="GO" id="GO:0003756">
    <property type="term" value="F:protein disulfide isomerase activity"/>
    <property type="evidence" value="ECO:0007669"/>
    <property type="project" value="UniProtKB-EC"/>
</dbReference>
<dbReference type="CDD" id="cd02995">
    <property type="entry name" value="PDI_a_PDI_a'_C"/>
    <property type="match status" value="1"/>
</dbReference>
<evidence type="ECO:0000313" key="14">
    <source>
        <dbReference type="EMBL" id="PKI83283.1"/>
    </source>
</evidence>
<evidence type="ECO:0000256" key="1">
    <source>
        <dbReference type="ARBA" id="ARBA00001182"/>
    </source>
</evidence>
<protein>
    <recommendedName>
        <fullName evidence="4">protein disulfide-isomerase</fullName>
        <ecNumber evidence="4">5.3.4.1</ecNumber>
    </recommendedName>
</protein>
<dbReference type="InterPro" id="IPR005792">
    <property type="entry name" value="Prot_disulphide_isomerase"/>
</dbReference>
<dbReference type="FunFam" id="3.40.30.10:FF:000017">
    <property type="entry name" value="Protein disulfide-isomerase A4"/>
    <property type="match status" value="1"/>
</dbReference>
<evidence type="ECO:0000256" key="8">
    <source>
        <dbReference type="ARBA" id="ARBA00023157"/>
    </source>
</evidence>
<dbReference type="GeneID" id="80902718"/>
<gene>
    <name evidence="14" type="primary">PDI1</name>
    <name evidence="14" type="ORF">MVES_003049</name>
</gene>
<sequence length="497" mass="54534">MRFLVGILFAAVFAVLSVHAEEKSDVVDLDKTTFAKFTAEEPLALIEFFAPWCGHCQALAPHYEEAATELLPQNIKLAKVDCTKEEALCSELEISGFPTLKVFRHGNAAAYGGPRKKDGIVSYMRKQQLPAVSSISAAGLDEFRAKDRFVVVAFVDEGDKASMDAINQLAEKHRETYVVGVSHDKDLAAKHNASLPGLVAFRTFDEPEVSLDVKSKSLNIAEMEAFVNVQSVSLMDEVNPDNFARYIQSGLPLAYYFVSADTPTHAEDVKKLTEVAKEFRDKVNLVWIDAIKFGGHAKALNLKGDSWPALAIQDMESGAKYPLTDLDKDVKSSVHDFISKFVSGKLKPSIKSAPVPSQNSTVVEVVADVFDKYVFDDAKDVLLEVYAPWCGFCKHLAPTYQKLADLYAAHPQGSSQVSIVKMDGTENDIPPHADITLTAFPTILLKPAGKGKKDMVTYEGDRTLESLIDFIAKHGTHKVSVEPSDPVAGAEQRHDEL</sequence>
<evidence type="ECO:0000256" key="10">
    <source>
        <dbReference type="ARBA" id="ARBA00023284"/>
    </source>
</evidence>
<feature type="signal peptide" evidence="12">
    <location>
        <begin position="1"/>
        <end position="20"/>
    </location>
</feature>
<dbReference type="RefSeq" id="XP_056064001.1">
    <property type="nucleotide sequence ID" value="XM_056208026.1"/>
</dbReference>
<dbReference type="EMBL" id="KZ454992">
    <property type="protein sequence ID" value="PKI83283.1"/>
    <property type="molecule type" value="Genomic_DNA"/>
</dbReference>
<accession>A0A2N1J9Q2</accession>
<dbReference type="NCBIfam" id="TIGR01130">
    <property type="entry name" value="ER_PDI_fam"/>
    <property type="match status" value="1"/>
</dbReference>
<dbReference type="CDD" id="cd02961">
    <property type="entry name" value="PDI_a_family"/>
    <property type="match status" value="1"/>
</dbReference>
<dbReference type="GO" id="GO:0005788">
    <property type="term" value="C:endoplasmic reticulum lumen"/>
    <property type="evidence" value="ECO:0007669"/>
    <property type="project" value="UniProtKB-SubCell"/>
</dbReference>
<dbReference type="PANTHER" id="PTHR18929">
    <property type="entry name" value="PROTEIN DISULFIDE ISOMERASE"/>
    <property type="match status" value="1"/>
</dbReference>
<feature type="chain" id="PRO_5014638380" description="protein disulfide-isomerase" evidence="12">
    <location>
        <begin position="21"/>
        <end position="497"/>
    </location>
</feature>
<dbReference type="AlphaFoldDB" id="A0A2N1J9Q2"/>
<dbReference type="EC" id="5.3.4.1" evidence="4"/>
<evidence type="ECO:0000256" key="12">
    <source>
        <dbReference type="SAM" id="SignalP"/>
    </source>
</evidence>
<keyword evidence="10 11" id="KW-0676">Redox-active center</keyword>
<dbReference type="Proteomes" id="UP000232875">
    <property type="component" value="Unassembled WGS sequence"/>
</dbReference>
<dbReference type="Pfam" id="PF13848">
    <property type="entry name" value="Thioredoxin_6"/>
    <property type="match status" value="1"/>
</dbReference>
<dbReference type="GO" id="GO:0034976">
    <property type="term" value="P:response to endoplasmic reticulum stress"/>
    <property type="evidence" value="ECO:0007669"/>
    <property type="project" value="TreeGrafter"/>
</dbReference>
<evidence type="ECO:0000256" key="7">
    <source>
        <dbReference type="ARBA" id="ARBA00022824"/>
    </source>
</evidence>
<evidence type="ECO:0000256" key="6">
    <source>
        <dbReference type="ARBA" id="ARBA00022737"/>
    </source>
</evidence>
<dbReference type="InterPro" id="IPR017937">
    <property type="entry name" value="Thioredoxin_CS"/>
</dbReference>
<dbReference type="GO" id="GO:0006457">
    <property type="term" value="P:protein folding"/>
    <property type="evidence" value="ECO:0007669"/>
    <property type="project" value="TreeGrafter"/>
</dbReference>
<keyword evidence="8 11" id="KW-1015">Disulfide bond</keyword>
<dbReference type="CDD" id="cd02981">
    <property type="entry name" value="PDI_b_family"/>
    <property type="match status" value="1"/>
</dbReference>
<evidence type="ECO:0000259" key="13">
    <source>
        <dbReference type="PROSITE" id="PS51352"/>
    </source>
</evidence>
<evidence type="ECO:0000256" key="3">
    <source>
        <dbReference type="ARBA" id="ARBA00006347"/>
    </source>
</evidence>
<dbReference type="Pfam" id="PF00085">
    <property type="entry name" value="Thioredoxin"/>
    <property type="match status" value="2"/>
</dbReference>
<dbReference type="PANTHER" id="PTHR18929:SF132">
    <property type="entry name" value="PROTEIN DISULFIDE-ISOMERASE A3"/>
    <property type="match status" value="1"/>
</dbReference>
<dbReference type="SUPFAM" id="SSF52833">
    <property type="entry name" value="Thioredoxin-like"/>
    <property type="match status" value="4"/>
</dbReference>
<proteinExistence type="inferred from homology"/>
<organism evidence="14 15">
    <name type="scientific">Malassezia vespertilionis</name>
    <dbReference type="NCBI Taxonomy" id="2020962"/>
    <lineage>
        <taxon>Eukaryota</taxon>
        <taxon>Fungi</taxon>
        <taxon>Dikarya</taxon>
        <taxon>Basidiomycota</taxon>
        <taxon>Ustilaginomycotina</taxon>
        <taxon>Malasseziomycetes</taxon>
        <taxon>Malasseziales</taxon>
        <taxon>Malasseziaceae</taxon>
        <taxon>Malassezia</taxon>
    </lineage>
</organism>
<evidence type="ECO:0000313" key="15">
    <source>
        <dbReference type="Proteomes" id="UP000232875"/>
    </source>
</evidence>
<dbReference type="OrthoDB" id="427280at2759"/>
<dbReference type="InterPro" id="IPR036249">
    <property type="entry name" value="Thioredoxin-like_sf"/>
</dbReference>
<dbReference type="CDD" id="cd02982">
    <property type="entry name" value="PDI_b'_family"/>
    <property type="match status" value="1"/>
</dbReference>
<keyword evidence="7" id="KW-0256">Endoplasmic reticulum</keyword>
<name>A0A2N1J9Q2_9BASI</name>
<comment type="catalytic activity">
    <reaction evidence="1">
        <text>Catalyzes the rearrangement of -S-S- bonds in proteins.</text>
        <dbReference type="EC" id="5.3.4.1"/>
    </reaction>
</comment>
<comment type="similarity">
    <text evidence="3">Belongs to the protein disulfide isomerase family.</text>
</comment>
<comment type="subcellular location">
    <subcellularLocation>
        <location evidence="2">Endoplasmic reticulum lumen</location>
    </subcellularLocation>
</comment>
<evidence type="ECO:0000256" key="9">
    <source>
        <dbReference type="ARBA" id="ARBA00023235"/>
    </source>
</evidence>